<feature type="compositionally biased region" description="Polar residues" evidence="1">
    <location>
        <begin position="212"/>
        <end position="224"/>
    </location>
</feature>
<reference evidence="3" key="1">
    <citation type="submission" date="2014-09" db="EMBL/GenBank/DDBJ databases">
        <authorList>
            <person name="Sharma Rahul"/>
            <person name="Thines Marco"/>
        </authorList>
    </citation>
    <scope>NUCLEOTIDE SEQUENCE [LARGE SCALE GENOMIC DNA]</scope>
</reference>
<feature type="region of interest" description="Disordered" evidence="1">
    <location>
        <begin position="148"/>
        <end position="193"/>
    </location>
</feature>
<evidence type="ECO:0000256" key="1">
    <source>
        <dbReference type="SAM" id="MobiDB-lite"/>
    </source>
</evidence>
<proteinExistence type="predicted"/>
<protein>
    <submittedName>
        <fullName evidence="2">Uncharacterized protein</fullName>
    </submittedName>
</protein>
<dbReference type="AlphaFoldDB" id="A0A0P1A8G1"/>
<feature type="compositionally biased region" description="Basic and acidic residues" evidence="1">
    <location>
        <begin position="94"/>
        <end position="111"/>
    </location>
</feature>
<keyword evidence="3" id="KW-1185">Reference proteome</keyword>
<dbReference type="GeneID" id="36398078"/>
<feature type="region of interest" description="Disordered" evidence="1">
    <location>
        <begin position="91"/>
        <end position="116"/>
    </location>
</feature>
<dbReference type="EMBL" id="CCYD01000207">
    <property type="protein sequence ID" value="CEG36474.1"/>
    <property type="molecule type" value="Genomic_DNA"/>
</dbReference>
<dbReference type="Proteomes" id="UP000054928">
    <property type="component" value="Unassembled WGS sequence"/>
</dbReference>
<feature type="region of interest" description="Disordered" evidence="1">
    <location>
        <begin position="212"/>
        <end position="232"/>
    </location>
</feature>
<feature type="region of interest" description="Disordered" evidence="1">
    <location>
        <begin position="330"/>
        <end position="364"/>
    </location>
</feature>
<accession>A0A0P1A8G1</accession>
<feature type="compositionally biased region" description="Basic and acidic residues" evidence="1">
    <location>
        <begin position="330"/>
        <end position="342"/>
    </location>
</feature>
<organism evidence="2 3">
    <name type="scientific">Plasmopara halstedii</name>
    <name type="common">Downy mildew of sunflower</name>
    <dbReference type="NCBI Taxonomy" id="4781"/>
    <lineage>
        <taxon>Eukaryota</taxon>
        <taxon>Sar</taxon>
        <taxon>Stramenopiles</taxon>
        <taxon>Oomycota</taxon>
        <taxon>Peronosporomycetes</taxon>
        <taxon>Peronosporales</taxon>
        <taxon>Peronosporaceae</taxon>
        <taxon>Plasmopara</taxon>
    </lineage>
</organism>
<feature type="region of interest" description="Disordered" evidence="1">
    <location>
        <begin position="390"/>
        <end position="464"/>
    </location>
</feature>
<feature type="compositionally biased region" description="Basic and acidic residues" evidence="1">
    <location>
        <begin position="168"/>
        <end position="182"/>
    </location>
</feature>
<dbReference type="RefSeq" id="XP_024572843.1">
    <property type="nucleotide sequence ID" value="XM_024721211.1"/>
</dbReference>
<evidence type="ECO:0000313" key="3">
    <source>
        <dbReference type="Proteomes" id="UP000054928"/>
    </source>
</evidence>
<feature type="compositionally biased region" description="Polar residues" evidence="1">
    <location>
        <begin position="149"/>
        <end position="166"/>
    </location>
</feature>
<evidence type="ECO:0000313" key="2">
    <source>
        <dbReference type="EMBL" id="CEG36474.1"/>
    </source>
</evidence>
<name>A0A0P1A8G1_PLAHL</name>
<sequence length="464" mass="51627">MNITADPVVIDPHGSKSILTVVSVHIARRLGTNADNKISVFVHSLETVADLRIVYTQVIDCQRERDVHGLSRLQLDFVELFQLFHFSFTSSKPAPDHAKPKARKTGDDNPHNFDGLRNQQLENAIHKLLFRYSIEEVNSELSRVAKGFSSKNSHQSPNEYSHTSAKFQPDHAHGSYPFRHENSPSTADQDPSEYDLDSLFDELLGNLAGQLFNKQPRPTNQDNSHILPVKTSPGFEKIGPDLIRQFLRAKRFTINKPLSPSYTRFPAADGVNVNPSPSIGIHNNLLQNRDSQVIHLPYAPESHSTTHIGESAPSDPAIYATDRAKRTVDEDLETHPSARIEENTENAEVTPSTDHFEESNPEDAVMTPVTDRAQKLKSDDLVLNPPVRVKTEDAEMTTSTGRFEETNPEDAVMTPGTDHAQKLKSGDSVPNPPAHVKTTKTENTEVTSSANTRESPPTRIRVRA</sequence>